<evidence type="ECO:0000313" key="1">
    <source>
        <dbReference type="EMBL" id="KAJ7315719.1"/>
    </source>
</evidence>
<gene>
    <name evidence="1" type="ORF">DFH08DRAFT_820292</name>
</gene>
<evidence type="ECO:0000313" key="2">
    <source>
        <dbReference type="Proteomes" id="UP001218218"/>
    </source>
</evidence>
<proteinExistence type="predicted"/>
<dbReference type="Proteomes" id="UP001218218">
    <property type="component" value="Unassembled WGS sequence"/>
</dbReference>
<name>A0AAD6ZCA3_9AGAR</name>
<dbReference type="EMBL" id="JARIHO010000060">
    <property type="protein sequence ID" value="KAJ7315719.1"/>
    <property type="molecule type" value="Genomic_DNA"/>
</dbReference>
<sequence length="357" mass="39590">MDQYSRENHGLRRDTNLDCVTLLLNRLNISLEPEHIELIGYGAGRDYREQVHLDDGTHRQLIVSLMVIPEHLHLRDVAVLRCARNSLRPDGTVCTPSSNVSAGADTPKVNRKMLANVMYGMIRGDQTPRWQSLTPRFARGTEKNSTELQTCGGHVWSLMTPGHNTSYWVSGVEKDIEQRLTTAEHLVSGSLKRVCLTDPIGVGLEEHPFKCLACAHSEDHGLEEIKWEKVSATPLTVRGNTPSQCAGRSLYDVGDVGSACVELTANFQQLGMARNDIRVNLRTLLQNPTQQNAASSTDNTIDEEEEVVNYNNYGQDLDLDLGDLAIDDEEFPSSIDPSDFVAMATEALMAMDELDLS</sequence>
<organism evidence="1 2">
    <name type="scientific">Mycena albidolilacea</name>
    <dbReference type="NCBI Taxonomy" id="1033008"/>
    <lineage>
        <taxon>Eukaryota</taxon>
        <taxon>Fungi</taxon>
        <taxon>Dikarya</taxon>
        <taxon>Basidiomycota</taxon>
        <taxon>Agaricomycotina</taxon>
        <taxon>Agaricomycetes</taxon>
        <taxon>Agaricomycetidae</taxon>
        <taxon>Agaricales</taxon>
        <taxon>Marasmiineae</taxon>
        <taxon>Mycenaceae</taxon>
        <taxon>Mycena</taxon>
    </lineage>
</organism>
<dbReference type="AlphaFoldDB" id="A0AAD6ZCA3"/>
<protein>
    <submittedName>
        <fullName evidence="1">Uncharacterized protein</fullName>
    </submittedName>
</protein>
<accession>A0AAD6ZCA3</accession>
<reference evidence="1" key="1">
    <citation type="submission" date="2023-03" db="EMBL/GenBank/DDBJ databases">
        <title>Massive genome expansion in bonnet fungi (Mycena s.s.) driven by repeated elements and novel gene families across ecological guilds.</title>
        <authorList>
            <consortium name="Lawrence Berkeley National Laboratory"/>
            <person name="Harder C.B."/>
            <person name="Miyauchi S."/>
            <person name="Viragh M."/>
            <person name="Kuo A."/>
            <person name="Thoen E."/>
            <person name="Andreopoulos B."/>
            <person name="Lu D."/>
            <person name="Skrede I."/>
            <person name="Drula E."/>
            <person name="Henrissat B."/>
            <person name="Morin E."/>
            <person name="Kohler A."/>
            <person name="Barry K."/>
            <person name="LaButti K."/>
            <person name="Morin E."/>
            <person name="Salamov A."/>
            <person name="Lipzen A."/>
            <person name="Mereny Z."/>
            <person name="Hegedus B."/>
            <person name="Baldrian P."/>
            <person name="Stursova M."/>
            <person name="Weitz H."/>
            <person name="Taylor A."/>
            <person name="Grigoriev I.V."/>
            <person name="Nagy L.G."/>
            <person name="Martin F."/>
            <person name="Kauserud H."/>
        </authorList>
    </citation>
    <scope>NUCLEOTIDE SEQUENCE</scope>
    <source>
        <strain evidence="1">CBHHK002</strain>
    </source>
</reference>
<comment type="caution">
    <text evidence="1">The sequence shown here is derived from an EMBL/GenBank/DDBJ whole genome shotgun (WGS) entry which is preliminary data.</text>
</comment>
<keyword evidence="2" id="KW-1185">Reference proteome</keyword>